<dbReference type="EMBL" id="CP011036">
    <property type="protein sequence ID" value="ASM53123.1"/>
    <property type="molecule type" value="Genomic_DNA"/>
</dbReference>
<sequence>MAATKLTTMQKMIASSELKNKHSNNVKTQKKTTIGLWSVLFAVTVNLYTNSV</sequence>
<evidence type="ECO:0000313" key="1">
    <source>
        <dbReference type="EMBL" id="ASM53123.1"/>
    </source>
</evidence>
<dbReference type="KEGG" id="png:PNIG_a0878"/>
<name>A0AAC9UGC8_9GAMM</name>
<reference evidence="1 2" key="1">
    <citation type="submission" date="2015-03" db="EMBL/GenBank/DDBJ databases">
        <authorList>
            <person name="Xie B.-B."/>
            <person name="Rong J.-C."/>
            <person name="Qin Q.-L."/>
            <person name="Zhang Y.-Z."/>
        </authorList>
    </citation>
    <scope>NUCLEOTIDE SEQUENCE [LARGE SCALE GENOMIC DNA]</scope>
    <source>
        <strain evidence="1 2">KMM 661</strain>
    </source>
</reference>
<accession>A0AAC9UGC8</accession>
<proteinExistence type="predicted"/>
<dbReference type="AlphaFoldDB" id="A0AAC9UGC8"/>
<keyword evidence="2" id="KW-1185">Reference proteome</keyword>
<evidence type="ECO:0000313" key="2">
    <source>
        <dbReference type="Proteomes" id="UP000198329"/>
    </source>
</evidence>
<organism evidence="1 2">
    <name type="scientific">Pseudoalteromonas nigrifaciens</name>
    <dbReference type="NCBI Taxonomy" id="28109"/>
    <lineage>
        <taxon>Bacteria</taxon>
        <taxon>Pseudomonadati</taxon>
        <taxon>Pseudomonadota</taxon>
        <taxon>Gammaproteobacteria</taxon>
        <taxon>Alteromonadales</taxon>
        <taxon>Pseudoalteromonadaceae</taxon>
        <taxon>Pseudoalteromonas</taxon>
    </lineage>
</organism>
<gene>
    <name evidence="1" type="ORF">PNIG_a0878</name>
</gene>
<protein>
    <submittedName>
        <fullName evidence="1">Uncharacterized protein</fullName>
    </submittedName>
</protein>
<dbReference type="Proteomes" id="UP000198329">
    <property type="component" value="Chromosome I"/>
</dbReference>